<dbReference type="EMBL" id="SJDT01000004">
    <property type="protein sequence ID" value="TBW21631.1"/>
    <property type="molecule type" value="Genomic_DNA"/>
</dbReference>
<dbReference type="Proteomes" id="UP000293036">
    <property type="component" value="Unassembled WGS sequence"/>
</dbReference>
<gene>
    <name evidence="1" type="ORF">EZJ44_06610</name>
</gene>
<protein>
    <submittedName>
        <fullName evidence="1">Uncharacterized protein</fullName>
    </submittedName>
</protein>
<name>A0A4Q9V1R5_9ACTO</name>
<proteinExistence type="predicted"/>
<evidence type="ECO:0000313" key="1">
    <source>
        <dbReference type="EMBL" id="TBW21631.1"/>
    </source>
</evidence>
<reference evidence="1 2" key="1">
    <citation type="submission" date="2019-02" db="EMBL/GenBank/DDBJ databases">
        <title>Arcanobacterium bovis sp. nov., isolated from the milk of a cow with mastitis.</title>
        <authorList>
            <person name="Sammra O."/>
            <person name="Foster G."/>
            <person name="Hassan A."/>
            <person name="Alssahen M."/>
            <person name="Laemmler C."/>
            <person name="Borowiak M."/>
            <person name="Malorny B."/>
            <person name="Abdulmawjood A."/>
        </authorList>
    </citation>
    <scope>NUCLEOTIDE SEQUENCE [LARGE SCALE GENOMIC DNA]</scope>
    <source>
        <strain evidence="1 2">C605018/01/1</strain>
    </source>
</reference>
<dbReference type="NCBIfam" id="NF040618">
    <property type="entry name" value="PPA1309_fam"/>
    <property type="match status" value="1"/>
</dbReference>
<dbReference type="OrthoDB" id="3266223at2"/>
<organism evidence="1 2">
    <name type="scientific">Arcanobacterium bovis</name>
    <dbReference type="NCBI Taxonomy" id="2529275"/>
    <lineage>
        <taxon>Bacteria</taxon>
        <taxon>Bacillati</taxon>
        <taxon>Actinomycetota</taxon>
        <taxon>Actinomycetes</taxon>
        <taxon>Actinomycetales</taxon>
        <taxon>Actinomycetaceae</taxon>
        <taxon>Arcanobacterium</taxon>
    </lineage>
</organism>
<sequence length="177" mass="19238">MTASQALRNATLEIEKHVAGGGWDGPIRLFALVKARAALDLNPALAEELPADVKAESISDPDTLFSVEQEDLPKADSLNELLGQIMWPEEVDGAAISVERIVLPPSAEVNLPEDEVEAQKVLQSHPDRQDVRMVAAVLRSGETWSAIRMKDHDADDMVLSGSELVQGLSEALKMTFE</sequence>
<dbReference type="AlphaFoldDB" id="A0A4Q9V1R5"/>
<evidence type="ECO:0000313" key="2">
    <source>
        <dbReference type="Proteomes" id="UP000293036"/>
    </source>
</evidence>
<comment type="caution">
    <text evidence="1">The sequence shown here is derived from an EMBL/GenBank/DDBJ whole genome shotgun (WGS) entry which is preliminary data.</text>
</comment>
<keyword evidence="2" id="KW-1185">Reference proteome</keyword>
<accession>A0A4Q9V1R5</accession>
<dbReference type="InterPro" id="IPR047681">
    <property type="entry name" value="PPA1309-like"/>
</dbReference>